<gene>
    <name evidence="1" type="ORF">SAMN04488116_3066</name>
</gene>
<name>A0A1M5P4Q2_9FLAO</name>
<dbReference type="EMBL" id="FQWL01000006">
    <property type="protein sequence ID" value="SHG96718.1"/>
    <property type="molecule type" value="Genomic_DNA"/>
</dbReference>
<dbReference type="AlphaFoldDB" id="A0A1M5P4Q2"/>
<dbReference type="STRING" id="570519.SAMN04488116_3066"/>
<evidence type="ECO:0000313" key="2">
    <source>
        <dbReference type="Proteomes" id="UP000184532"/>
    </source>
</evidence>
<proteinExistence type="predicted"/>
<protein>
    <submittedName>
        <fullName evidence="1">Uncharacterized protein</fullName>
    </submittedName>
</protein>
<evidence type="ECO:0000313" key="1">
    <source>
        <dbReference type="EMBL" id="SHG96718.1"/>
    </source>
</evidence>
<sequence>MYLMVNIRKQDINKSHILAQFFINYCRIGRSGQQGFVIQGINCIFALLFNKVARGKGT</sequence>
<dbReference type="Proteomes" id="UP000184532">
    <property type="component" value="Unassembled WGS sequence"/>
</dbReference>
<accession>A0A1M5P4Q2</accession>
<reference evidence="2" key="1">
    <citation type="submission" date="2016-11" db="EMBL/GenBank/DDBJ databases">
        <authorList>
            <person name="Varghese N."/>
            <person name="Submissions S."/>
        </authorList>
    </citation>
    <scope>NUCLEOTIDE SEQUENCE [LARGE SCALE GENOMIC DNA]</scope>
    <source>
        <strain evidence="2">DSM 22638</strain>
    </source>
</reference>
<organism evidence="1 2">
    <name type="scientific">Flagellimonas flava</name>
    <dbReference type="NCBI Taxonomy" id="570519"/>
    <lineage>
        <taxon>Bacteria</taxon>
        <taxon>Pseudomonadati</taxon>
        <taxon>Bacteroidota</taxon>
        <taxon>Flavobacteriia</taxon>
        <taxon>Flavobacteriales</taxon>
        <taxon>Flavobacteriaceae</taxon>
        <taxon>Flagellimonas</taxon>
    </lineage>
</organism>
<keyword evidence="2" id="KW-1185">Reference proteome</keyword>